<dbReference type="SUPFAM" id="SSF54211">
    <property type="entry name" value="Ribosomal protein S5 domain 2-like"/>
    <property type="match status" value="1"/>
</dbReference>
<keyword evidence="4" id="KW-0547">Nucleotide-binding</keyword>
<evidence type="ECO:0000259" key="9">
    <source>
        <dbReference type="Pfam" id="PF22700"/>
    </source>
</evidence>
<dbReference type="STRING" id="53444.AYR59_05570"/>
<name>A0A0R2JVG6_9LACO</name>
<evidence type="ECO:0000256" key="2">
    <source>
        <dbReference type="ARBA" id="ARBA00012296"/>
    </source>
</evidence>
<keyword evidence="3" id="KW-0444">Lipid biosynthesis</keyword>
<dbReference type="GO" id="GO:0019287">
    <property type="term" value="P:isopentenyl diphosphate biosynthetic process, mevalonate pathway"/>
    <property type="evidence" value="ECO:0007669"/>
    <property type="project" value="InterPro"/>
</dbReference>
<dbReference type="InterPro" id="IPR041431">
    <property type="entry name" value="Mvd1_C"/>
</dbReference>
<dbReference type="PANTHER" id="PTHR10977">
    <property type="entry name" value="DIPHOSPHOMEVALONATE DECARBOXYLASE"/>
    <property type="match status" value="1"/>
</dbReference>
<dbReference type="EMBL" id="JQBT01000032">
    <property type="protein sequence ID" value="KRN79020.1"/>
    <property type="molecule type" value="Genomic_DNA"/>
</dbReference>
<keyword evidence="6" id="KW-0443">Lipid metabolism</keyword>
<evidence type="ECO:0000256" key="1">
    <source>
        <dbReference type="ARBA" id="ARBA00008831"/>
    </source>
</evidence>
<evidence type="ECO:0000256" key="6">
    <source>
        <dbReference type="ARBA" id="ARBA00023098"/>
    </source>
</evidence>
<dbReference type="AlphaFoldDB" id="A0A0R2JVG6"/>
<keyword evidence="11" id="KW-1185">Reference proteome</keyword>
<keyword evidence="5" id="KW-0067">ATP-binding</keyword>
<dbReference type="GO" id="GO:0005829">
    <property type="term" value="C:cytosol"/>
    <property type="evidence" value="ECO:0007669"/>
    <property type="project" value="InterPro"/>
</dbReference>
<evidence type="ECO:0000259" key="8">
    <source>
        <dbReference type="Pfam" id="PF18376"/>
    </source>
</evidence>
<organism evidence="10 11">
    <name type="scientific">Fructilactobacillus lindneri DSM 20690 = JCM 11027</name>
    <dbReference type="NCBI Taxonomy" id="1122148"/>
    <lineage>
        <taxon>Bacteria</taxon>
        <taxon>Bacillati</taxon>
        <taxon>Bacillota</taxon>
        <taxon>Bacilli</taxon>
        <taxon>Lactobacillales</taxon>
        <taxon>Lactobacillaceae</taxon>
        <taxon>Fructilactobacillus</taxon>
    </lineage>
</organism>
<feature type="domain" description="Mvd1 C-terminal" evidence="8">
    <location>
        <begin position="182"/>
        <end position="314"/>
    </location>
</feature>
<evidence type="ECO:0000256" key="4">
    <source>
        <dbReference type="ARBA" id="ARBA00022741"/>
    </source>
</evidence>
<reference evidence="10 11" key="1">
    <citation type="journal article" date="2015" name="Genome Announc.">
        <title>Expanding the biotechnology potential of lactobacilli through comparative genomics of 213 strains and associated genera.</title>
        <authorList>
            <person name="Sun Z."/>
            <person name="Harris H.M."/>
            <person name="McCann A."/>
            <person name="Guo C."/>
            <person name="Argimon S."/>
            <person name="Zhang W."/>
            <person name="Yang X."/>
            <person name="Jeffery I.B."/>
            <person name="Cooney J.C."/>
            <person name="Kagawa T.F."/>
            <person name="Liu W."/>
            <person name="Song Y."/>
            <person name="Salvetti E."/>
            <person name="Wrobel A."/>
            <person name="Rasinkangas P."/>
            <person name="Parkhill J."/>
            <person name="Rea M.C."/>
            <person name="O'Sullivan O."/>
            <person name="Ritari J."/>
            <person name="Douillard F.P."/>
            <person name="Paul Ross R."/>
            <person name="Yang R."/>
            <person name="Briner A.E."/>
            <person name="Felis G.E."/>
            <person name="de Vos W.M."/>
            <person name="Barrangou R."/>
            <person name="Klaenhammer T.R."/>
            <person name="Caufield P.W."/>
            <person name="Cui Y."/>
            <person name="Zhang H."/>
            <person name="O'Toole P.W."/>
        </authorList>
    </citation>
    <scope>NUCLEOTIDE SEQUENCE [LARGE SCALE GENOMIC DNA]</scope>
    <source>
        <strain evidence="10 11">DSM 20690</strain>
    </source>
</reference>
<dbReference type="GO" id="GO:0004163">
    <property type="term" value="F:diphosphomevalonate decarboxylase activity"/>
    <property type="evidence" value="ECO:0007669"/>
    <property type="project" value="UniProtKB-EC"/>
</dbReference>
<sequence>MTFESQNNSKVRAHTNIALVKYWGKENEALKIPTTSSLSLTLDKFYTDTEVTFKNELAADQIIFNGEAVKGNKAKRITNFLNIVREMAGKNIFAEVKTSNNVPTAAGLASSASGFAALAGAASKAIGLKLNKKELSRLARRGSGSATRSIYGGFVEWQKGFGDQTSIGVPFIEKVDWNIHIVAILVNKSEKEMTSTQGMKISKDTSPYYVEWKKLCKRDLKNIKIAIKAHDFSRMGKIAEENAMRMHALTLSADPDFTYFDADSLKVMKLVHNLRQRGIECYFTMDAGPNVKILVEDHNLVSLKQELKKDFDEDKIIVASPGPGIKYLK</sequence>
<dbReference type="InterPro" id="IPR036554">
    <property type="entry name" value="GHMP_kinase_C_sf"/>
</dbReference>
<dbReference type="PANTHER" id="PTHR10977:SF3">
    <property type="entry name" value="DIPHOSPHOMEVALONATE DECARBOXYLASE"/>
    <property type="match status" value="1"/>
</dbReference>
<dbReference type="SUPFAM" id="SSF55060">
    <property type="entry name" value="GHMP Kinase, C-terminal domain"/>
    <property type="match status" value="1"/>
</dbReference>
<dbReference type="FunFam" id="3.30.230.10:FF:000072">
    <property type="entry name" value="Diphosphomevalonate decarboxylase"/>
    <property type="match status" value="1"/>
</dbReference>
<dbReference type="Gene3D" id="3.30.70.890">
    <property type="entry name" value="GHMP kinase, C-terminal domain"/>
    <property type="match status" value="1"/>
</dbReference>
<dbReference type="InterPro" id="IPR014721">
    <property type="entry name" value="Ribsml_uS5_D2-typ_fold_subgr"/>
</dbReference>
<dbReference type="GeneID" id="61250305"/>
<dbReference type="PIRSF" id="PIRSF015950">
    <property type="entry name" value="Mev_P_decrbx"/>
    <property type="match status" value="1"/>
</dbReference>
<proteinExistence type="inferred from homology"/>
<dbReference type="InterPro" id="IPR020568">
    <property type="entry name" value="Ribosomal_Su5_D2-typ_SF"/>
</dbReference>
<dbReference type="InterPro" id="IPR005935">
    <property type="entry name" value="Mev_decarb"/>
</dbReference>
<evidence type="ECO:0000256" key="5">
    <source>
        <dbReference type="ARBA" id="ARBA00022840"/>
    </source>
</evidence>
<comment type="similarity">
    <text evidence="1">Belongs to the diphosphomevalonate decarboxylase family.</text>
</comment>
<dbReference type="EC" id="4.1.1.33" evidence="2"/>
<dbReference type="InterPro" id="IPR029765">
    <property type="entry name" value="Mev_diP_decarb"/>
</dbReference>
<dbReference type="RefSeq" id="WP_054646193.1">
    <property type="nucleotide sequence ID" value="NZ_FUXS01000001.1"/>
</dbReference>
<dbReference type="NCBIfam" id="TIGR01240">
    <property type="entry name" value="mevDPdecarb"/>
    <property type="match status" value="1"/>
</dbReference>
<protein>
    <recommendedName>
        <fullName evidence="2">diphosphomevalonate decarboxylase</fullName>
        <ecNumber evidence="2">4.1.1.33</ecNumber>
    </recommendedName>
</protein>
<dbReference type="Gene3D" id="3.30.230.10">
    <property type="match status" value="1"/>
</dbReference>
<dbReference type="OrthoDB" id="5498344at2"/>
<evidence type="ECO:0000256" key="7">
    <source>
        <dbReference type="ARBA" id="ARBA00023239"/>
    </source>
</evidence>
<comment type="caution">
    <text evidence="10">The sequence shown here is derived from an EMBL/GenBank/DDBJ whole genome shotgun (WGS) entry which is preliminary data.</text>
</comment>
<dbReference type="Pfam" id="PF18376">
    <property type="entry name" value="MDD_C"/>
    <property type="match status" value="1"/>
</dbReference>
<feature type="domain" description="Diphosphomevalonate decarboxylase-like N-terminal" evidence="9">
    <location>
        <begin position="13"/>
        <end position="167"/>
    </location>
</feature>
<gene>
    <name evidence="10" type="ORF">IV52_GL000425</name>
</gene>
<keyword evidence="7" id="KW-0456">Lyase</keyword>
<dbReference type="Pfam" id="PF22700">
    <property type="entry name" value="MVD-like_N"/>
    <property type="match status" value="1"/>
</dbReference>
<dbReference type="PATRIC" id="fig|1122148.6.peg.444"/>
<dbReference type="Proteomes" id="UP000051565">
    <property type="component" value="Unassembled WGS sequence"/>
</dbReference>
<accession>A0A0R2JVG6</accession>
<evidence type="ECO:0000313" key="10">
    <source>
        <dbReference type="EMBL" id="KRN79020.1"/>
    </source>
</evidence>
<evidence type="ECO:0000256" key="3">
    <source>
        <dbReference type="ARBA" id="ARBA00022516"/>
    </source>
</evidence>
<dbReference type="InterPro" id="IPR053859">
    <property type="entry name" value="MVD-like_N"/>
</dbReference>
<evidence type="ECO:0000313" key="11">
    <source>
        <dbReference type="Proteomes" id="UP000051565"/>
    </source>
</evidence>
<dbReference type="GO" id="GO:0005524">
    <property type="term" value="F:ATP binding"/>
    <property type="evidence" value="ECO:0007669"/>
    <property type="project" value="UniProtKB-KW"/>
</dbReference>